<evidence type="ECO:0000256" key="1">
    <source>
        <dbReference type="SAM" id="Phobius"/>
    </source>
</evidence>
<protein>
    <submittedName>
        <fullName evidence="2">Uncharacterized protein</fullName>
    </submittedName>
</protein>
<evidence type="ECO:0000313" key="3">
    <source>
        <dbReference type="Proteomes" id="UP000276133"/>
    </source>
</evidence>
<keyword evidence="1" id="KW-0472">Membrane</keyword>
<feature type="transmembrane region" description="Helical" evidence="1">
    <location>
        <begin position="16"/>
        <end position="43"/>
    </location>
</feature>
<organism evidence="2 3">
    <name type="scientific">Brachionus plicatilis</name>
    <name type="common">Marine rotifer</name>
    <name type="synonym">Brachionus muelleri</name>
    <dbReference type="NCBI Taxonomy" id="10195"/>
    <lineage>
        <taxon>Eukaryota</taxon>
        <taxon>Metazoa</taxon>
        <taxon>Spiralia</taxon>
        <taxon>Gnathifera</taxon>
        <taxon>Rotifera</taxon>
        <taxon>Eurotatoria</taxon>
        <taxon>Monogononta</taxon>
        <taxon>Pseudotrocha</taxon>
        <taxon>Ploima</taxon>
        <taxon>Brachionidae</taxon>
        <taxon>Brachionus</taxon>
    </lineage>
</organism>
<dbReference type="Proteomes" id="UP000276133">
    <property type="component" value="Unassembled WGS sequence"/>
</dbReference>
<keyword evidence="3" id="KW-1185">Reference proteome</keyword>
<proteinExistence type="predicted"/>
<comment type="caution">
    <text evidence="2">The sequence shown here is derived from an EMBL/GenBank/DDBJ whole genome shotgun (WGS) entry which is preliminary data.</text>
</comment>
<dbReference type="AlphaFoldDB" id="A0A3M7RTS0"/>
<keyword evidence="1" id="KW-1133">Transmembrane helix</keyword>
<reference evidence="2 3" key="1">
    <citation type="journal article" date="2018" name="Sci. Rep.">
        <title>Genomic signatures of local adaptation to the degree of environmental predictability in rotifers.</title>
        <authorList>
            <person name="Franch-Gras L."/>
            <person name="Hahn C."/>
            <person name="Garcia-Roger E.M."/>
            <person name="Carmona M.J."/>
            <person name="Serra M."/>
            <person name="Gomez A."/>
        </authorList>
    </citation>
    <scope>NUCLEOTIDE SEQUENCE [LARGE SCALE GENOMIC DNA]</scope>
    <source>
        <strain evidence="2">HYR1</strain>
    </source>
</reference>
<dbReference type="EMBL" id="REGN01002632">
    <property type="protein sequence ID" value="RNA26951.1"/>
    <property type="molecule type" value="Genomic_DNA"/>
</dbReference>
<gene>
    <name evidence="2" type="ORF">BpHYR1_015516</name>
</gene>
<name>A0A3M7RTS0_BRAPC</name>
<keyword evidence="1" id="KW-0812">Transmembrane</keyword>
<accession>A0A3M7RTS0</accession>
<sequence length="91" mass="10716">MYNKLHFAKSPTAMKLSLFTFCIKGYFTIFYSEVRLSIIIITLHKWKNRLFFRKIAAQKINKRNFFFPTILLAVITKNEETAAAAKFFSLL</sequence>
<evidence type="ECO:0000313" key="2">
    <source>
        <dbReference type="EMBL" id="RNA26951.1"/>
    </source>
</evidence>